<keyword evidence="2" id="KW-1185">Reference proteome</keyword>
<dbReference type="Proteomes" id="UP000515369">
    <property type="component" value="Chromosome"/>
</dbReference>
<accession>A0A7G5H182</accession>
<reference evidence="1 2" key="1">
    <citation type="submission" date="2020-07" db="EMBL/GenBank/DDBJ databases">
        <title>Spirosoma foliorum sp. nov., isolated from the leaves on the Nejang mountain Korea, Republic of.</title>
        <authorList>
            <person name="Ho H."/>
            <person name="Lee Y.-J."/>
            <person name="Nurcahyanto D.-A."/>
            <person name="Kim S.-G."/>
        </authorList>
    </citation>
    <scope>NUCLEOTIDE SEQUENCE [LARGE SCALE GENOMIC DNA]</scope>
    <source>
        <strain evidence="1 2">PL0136</strain>
    </source>
</reference>
<dbReference type="EMBL" id="CP059732">
    <property type="protein sequence ID" value="QMW04874.1"/>
    <property type="molecule type" value="Genomic_DNA"/>
</dbReference>
<sequence>MSEATYTSIPDTSDTFYWESKSEQGITKFIPRDKALHHQLKLKAWNSIQAALPLKNRKGSGY</sequence>
<dbReference type="RefSeq" id="WP_182462226.1">
    <property type="nucleotide sequence ID" value="NZ_CP059732.1"/>
</dbReference>
<gene>
    <name evidence="1" type="ORF">H3H32_08175</name>
</gene>
<organism evidence="1 2">
    <name type="scientific">Spirosoma foliorum</name>
    <dbReference type="NCBI Taxonomy" id="2710596"/>
    <lineage>
        <taxon>Bacteria</taxon>
        <taxon>Pseudomonadati</taxon>
        <taxon>Bacteroidota</taxon>
        <taxon>Cytophagia</taxon>
        <taxon>Cytophagales</taxon>
        <taxon>Cytophagaceae</taxon>
        <taxon>Spirosoma</taxon>
    </lineage>
</organism>
<dbReference type="KEGG" id="sfol:H3H32_08175"/>
<protein>
    <submittedName>
        <fullName evidence="1">Uncharacterized protein</fullName>
    </submittedName>
</protein>
<name>A0A7G5H182_9BACT</name>
<evidence type="ECO:0000313" key="2">
    <source>
        <dbReference type="Proteomes" id="UP000515369"/>
    </source>
</evidence>
<evidence type="ECO:0000313" key="1">
    <source>
        <dbReference type="EMBL" id="QMW04874.1"/>
    </source>
</evidence>
<dbReference type="AlphaFoldDB" id="A0A7G5H182"/>
<proteinExistence type="predicted"/>